<dbReference type="EMBL" id="BARS01029024">
    <property type="protein sequence ID" value="GAG00429.1"/>
    <property type="molecule type" value="Genomic_DNA"/>
</dbReference>
<gene>
    <name evidence="3" type="ORF">S01H1_45423</name>
</gene>
<protein>
    <recommendedName>
        <fullName evidence="2">AMIN domain-containing protein</fullName>
    </recommendedName>
</protein>
<name>X0U3S7_9ZZZZ</name>
<evidence type="ECO:0000256" key="1">
    <source>
        <dbReference type="ARBA" id="ARBA00022801"/>
    </source>
</evidence>
<keyword evidence="1" id="KW-0378">Hydrolase</keyword>
<evidence type="ECO:0000313" key="3">
    <source>
        <dbReference type="EMBL" id="GAG00429.1"/>
    </source>
</evidence>
<organism evidence="3">
    <name type="scientific">marine sediment metagenome</name>
    <dbReference type="NCBI Taxonomy" id="412755"/>
    <lineage>
        <taxon>unclassified sequences</taxon>
        <taxon>metagenomes</taxon>
        <taxon>ecological metagenomes</taxon>
    </lineage>
</organism>
<proteinExistence type="predicted"/>
<dbReference type="GO" id="GO:0030288">
    <property type="term" value="C:outer membrane-bounded periplasmic space"/>
    <property type="evidence" value="ECO:0007669"/>
    <property type="project" value="TreeGrafter"/>
</dbReference>
<dbReference type="InterPro" id="IPR050695">
    <property type="entry name" value="N-acetylmuramoyl_amidase_3"/>
</dbReference>
<dbReference type="Gene3D" id="2.60.40.3500">
    <property type="match status" value="1"/>
</dbReference>
<dbReference type="AlphaFoldDB" id="X0U3S7"/>
<comment type="caution">
    <text evidence="3">The sequence shown here is derived from an EMBL/GenBank/DDBJ whole genome shotgun (WGS) entry which is preliminary data.</text>
</comment>
<dbReference type="PANTHER" id="PTHR30404">
    <property type="entry name" value="N-ACETYLMURAMOYL-L-ALANINE AMIDASE"/>
    <property type="match status" value="1"/>
</dbReference>
<feature type="domain" description="AMIN" evidence="2">
    <location>
        <begin position="41"/>
        <end position="116"/>
    </location>
</feature>
<dbReference type="InterPro" id="IPR021731">
    <property type="entry name" value="AMIN_dom"/>
</dbReference>
<dbReference type="Pfam" id="PF11741">
    <property type="entry name" value="AMIN"/>
    <property type="match status" value="1"/>
</dbReference>
<sequence>MIKKKLFLFLLLILPLFLFHFAWQADPRLEIQGVRSFTHPSYTRIVVDIGKTREYMFNELKSPDRIYVDILQVKLSSPLHGKTYPINNSYVRHARIAQRSPSTVRVVVDLDDFKKVKSYRVWSLPDPFRIVI</sequence>
<reference evidence="3" key="1">
    <citation type="journal article" date="2014" name="Front. Microbiol.">
        <title>High frequency of phylogenetically diverse reductive dehalogenase-homologous genes in deep subseafloor sedimentary metagenomes.</title>
        <authorList>
            <person name="Kawai M."/>
            <person name="Futagami T."/>
            <person name="Toyoda A."/>
            <person name="Takaki Y."/>
            <person name="Nishi S."/>
            <person name="Hori S."/>
            <person name="Arai W."/>
            <person name="Tsubouchi T."/>
            <person name="Morono Y."/>
            <person name="Uchiyama I."/>
            <person name="Ito T."/>
            <person name="Fujiyama A."/>
            <person name="Inagaki F."/>
            <person name="Takami H."/>
        </authorList>
    </citation>
    <scope>NUCLEOTIDE SEQUENCE</scope>
    <source>
        <strain evidence="3">Expedition CK06-06</strain>
    </source>
</reference>
<evidence type="ECO:0000259" key="2">
    <source>
        <dbReference type="Pfam" id="PF11741"/>
    </source>
</evidence>
<dbReference type="GO" id="GO:0008745">
    <property type="term" value="F:N-acetylmuramoyl-L-alanine amidase activity"/>
    <property type="evidence" value="ECO:0007669"/>
    <property type="project" value="TreeGrafter"/>
</dbReference>
<accession>X0U3S7</accession>
<feature type="non-terminal residue" evidence="3">
    <location>
        <position position="132"/>
    </location>
</feature>
<dbReference type="PANTHER" id="PTHR30404:SF0">
    <property type="entry name" value="N-ACETYLMURAMOYL-L-ALANINE AMIDASE AMIC"/>
    <property type="match status" value="1"/>
</dbReference>